<dbReference type="Proteomes" id="UP000247892">
    <property type="component" value="Unassembled WGS sequence"/>
</dbReference>
<dbReference type="InterPro" id="IPR035328">
    <property type="entry name" value="DUF3048_C"/>
</dbReference>
<dbReference type="Pfam" id="PF11258">
    <property type="entry name" value="DUF3048"/>
    <property type="match status" value="1"/>
</dbReference>
<gene>
    <name evidence="3" type="ORF">BA062_08680</name>
</gene>
<reference evidence="3 4" key="1">
    <citation type="submission" date="2016-07" db="EMBL/GenBank/DDBJ databases">
        <title>Draft genome sequence of Prauserella sp. YIM 121212, isolated from alkaline soil.</title>
        <authorList>
            <person name="Ruckert C."/>
            <person name="Albersmeier A."/>
            <person name="Jiang C.-L."/>
            <person name="Jiang Y."/>
            <person name="Kalinowski J."/>
            <person name="Schneider O."/>
            <person name="Winkler A."/>
            <person name="Zotchev S.B."/>
        </authorList>
    </citation>
    <scope>NUCLEOTIDE SEQUENCE [LARGE SCALE GENOMIC DNA]</scope>
    <source>
        <strain evidence="3 4">YIM 121212</strain>
    </source>
</reference>
<dbReference type="InterPro" id="IPR021416">
    <property type="entry name" value="DUF3048_N"/>
</dbReference>
<dbReference type="AlphaFoldDB" id="A0A318LMI2"/>
<proteinExistence type="predicted"/>
<accession>A0A318LMI2</accession>
<feature type="domain" description="DUF3048" evidence="1">
    <location>
        <begin position="53"/>
        <end position="173"/>
    </location>
</feature>
<keyword evidence="4" id="KW-1185">Reference proteome</keyword>
<dbReference type="OrthoDB" id="9779102at2"/>
<evidence type="ECO:0000259" key="2">
    <source>
        <dbReference type="Pfam" id="PF17479"/>
    </source>
</evidence>
<organism evidence="3 4">
    <name type="scientific">Prauserella flavalba</name>
    <dbReference type="NCBI Taxonomy" id="1477506"/>
    <lineage>
        <taxon>Bacteria</taxon>
        <taxon>Bacillati</taxon>
        <taxon>Actinomycetota</taxon>
        <taxon>Actinomycetes</taxon>
        <taxon>Pseudonocardiales</taxon>
        <taxon>Pseudonocardiaceae</taxon>
        <taxon>Prauserella</taxon>
    </lineage>
</organism>
<evidence type="ECO:0000259" key="1">
    <source>
        <dbReference type="Pfam" id="PF11258"/>
    </source>
</evidence>
<dbReference type="EMBL" id="MASU01000005">
    <property type="protein sequence ID" value="PXY35571.1"/>
    <property type="molecule type" value="Genomic_DNA"/>
</dbReference>
<dbReference type="SUPFAM" id="SSF159774">
    <property type="entry name" value="YerB-like"/>
    <property type="match status" value="1"/>
</dbReference>
<evidence type="ECO:0000313" key="3">
    <source>
        <dbReference type="EMBL" id="PXY35571.1"/>
    </source>
</evidence>
<dbReference type="Pfam" id="PF17479">
    <property type="entry name" value="DUF3048_C"/>
    <property type="match status" value="1"/>
</dbReference>
<comment type="caution">
    <text evidence="3">The sequence shown here is derived from an EMBL/GenBank/DDBJ whole genome shotgun (WGS) entry which is preliminary data.</text>
</comment>
<feature type="domain" description="DUF3048" evidence="2">
    <location>
        <begin position="205"/>
        <end position="317"/>
    </location>
</feature>
<evidence type="ECO:0000313" key="4">
    <source>
        <dbReference type="Proteomes" id="UP000247892"/>
    </source>
</evidence>
<protein>
    <recommendedName>
        <fullName evidence="5">DUF3048 domain-containing protein</fullName>
    </recommendedName>
</protein>
<dbReference type="Gene3D" id="3.50.90.10">
    <property type="entry name" value="YerB-like"/>
    <property type="match status" value="1"/>
</dbReference>
<evidence type="ECO:0008006" key="5">
    <source>
        <dbReference type="Google" id="ProtNLM"/>
    </source>
</evidence>
<sequence length="322" mass="33471">MPGKPIRQLLAAVAVFAVVGAAVAALLLFGEDGPTRPGAPPQESSAPVTTPAPADRVLVVKIDNVAAARPQTGLSAADVVYVEPVEGGLTRLAAVYSSRLPRVVGPVRSARETDVELLAQYGHPTLAFSGAAPEILPLLRRASMTTATEQRVPGAYFRDAARPRPHNLFARPGLLPAGTGPGPRHVLATGAAPGGGTPTAGHTVGFPAASYDFRWSRRDARWHVWLDGSPLLTTEAGQAATATVVVQRVAIRRGAHVEDAAGSVSPVARTVGTGPVTVLRDGRAFEGTWSRRSAGEGTTFTTSSGEPLPRAEGPVWILLVPR</sequence>
<name>A0A318LMI2_9PSEU</name>
<dbReference type="RefSeq" id="WP_110335578.1">
    <property type="nucleotide sequence ID" value="NZ_MASU01000005.1"/>
</dbReference>
<dbReference type="InterPro" id="IPR023158">
    <property type="entry name" value="YerB-like_sf"/>
</dbReference>